<feature type="transmembrane region" description="Helical" evidence="1">
    <location>
        <begin position="108"/>
        <end position="129"/>
    </location>
</feature>
<dbReference type="Proteomes" id="UP000010716">
    <property type="component" value="Unassembled WGS sequence"/>
</dbReference>
<gene>
    <name evidence="2" type="ORF">CathTA2_0198</name>
</gene>
<keyword evidence="1" id="KW-0812">Transmembrane</keyword>
<dbReference type="EMBL" id="AFCE01000020">
    <property type="protein sequence ID" value="EGL84244.1"/>
    <property type="molecule type" value="Genomic_DNA"/>
</dbReference>
<accession>F5L338</accession>
<keyword evidence="1" id="KW-1133">Transmembrane helix</keyword>
<dbReference type="AlphaFoldDB" id="F5L338"/>
<comment type="caution">
    <text evidence="2">The sequence shown here is derived from an EMBL/GenBank/DDBJ whole genome shotgun (WGS) entry which is preliminary data.</text>
</comment>
<sequence length="152" mass="17171">MIKRKIQAGIISITICSIVLSFLLPLNLNGDPSSSRYEPSNIAGISLAYTFFITIGVFVLGIPLSVIAEKIIRSITDHALAIKLFLLLAYYLVPWIVFQLIWGEITEPLLYVFAWIVGTAYFIVDSLVLESRFNNKKFYNKVFKATVVFRVC</sequence>
<feature type="transmembrane region" description="Helical" evidence="1">
    <location>
        <begin position="80"/>
        <end position="102"/>
    </location>
</feature>
<dbReference type="RefSeq" id="WP_007502161.1">
    <property type="nucleotide sequence ID" value="NZ_AFCE01000020.1"/>
</dbReference>
<feature type="transmembrane region" description="Helical" evidence="1">
    <location>
        <begin position="46"/>
        <end position="68"/>
    </location>
</feature>
<reference evidence="2 3" key="1">
    <citation type="journal article" date="2011" name="J. Bacteriol.">
        <title>Draft genome sequence of the thermoalkaliphilic Caldalkalibacillus thermarum strain TA2.A1.</title>
        <authorList>
            <person name="Kalamorz F."/>
            <person name="Keis S."/>
            <person name="McMillan D.G."/>
            <person name="Olsson K."/>
            <person name="Stanton J.A."/>
            <person name="Stockwell P."/>
            <person name="Black M.A."/>
            <person name="Klingeman D.M."/>
            <person name="Land M.L."/>
            <person name="Han C.S."/>
            <person name="Martin S.L."/>
            <person name="Becher S.A."/>
            <person name="Peddie C.J."/>
            <person name="Morgan H.W."/>
            <person name="Matthies D."/>
            <person name="Preiss L."/>
            <person name="Meier T."/>
            <person name="Brown S.D."/>
            <person name="Cook G.M."/>
        </authorList>
    </citation>
    <scope>NUCLEOTIDE SEQUENCE [LARGE SCALE GENOMIC DNA]</scope>
    <source>
        <strain evidence="2 3">TA2.A1</strain>
    </source>
</reference>
<name>F5L338_CALTT</name>
<keyword evidence="1" id="KW-0472">Membrane</keyword>
<evidence type="ECO:0000313" key="3">
    <source>
        <dbReference type="Proteomes" id="UP000010716"/>
    </source>
</evidence>
<evidence type="ECO:0000313" key="2">
    <source>
        <dbReference type="EMBL" id="EGL84244.1"/>
    </source>
</evidence>
<feature type="transmembrane region" description="Helical" evidence="1">
    <location>
        <begin position="7"/>
        <end position="26"/>
    </location>
</feature>
<proteinExistence type="predicted"/>
<evidence type="ECO:0000256" key="1">
    <source>
        <dbReference type="SAM" id="Phobius"/>
    </source>
</evidence>
<protein>
    <submittedName>
        <fullName evidence="2">Uncharacterized protein</fullName>
    </submittedName>
</protein>
<organism evidence="2 3">
    <name type="scientific">Caldalkalibacillus thermarum (strain TA2.A1)</name>
    <dbReference type="NCBI Taxonomy" id="986075"/>
    <lineage>
        <taxon>Bacteria</taxon>
        <taxon>Bacillati</taxon>
        <taxon>Bacillota</taxon>
        <taxon>Bacilli</taxon>
        <taxon>Bacillales</taxon>
        <taxon>Bacillaceae</taxon>
        <taxon>Caldalkalibacillus</taxon>
    </lineage>
</organism>